<dbReference type="Gene3D" id="3.40.50.720">
    <property type="entry name" value="NAD(P)-binding Rossmann-like Domain"/>
    <property type="match status" value="1"/>
</dbReference>
<evidence type="ECO:0000256" key="1">
    <source>
        <dbReference type="ARBA" id="ARBA00006484"/>
    </source>
</evidence>
<dbReference type="AlphaFoldDB" id="A0A212UD01"/>
<feature type="domain" description="Ketoreductase" evidence="4">
    <location>
        <begin position="6"/>
        <end position="188"/>
    </location>
</feature>
<dbReference type="CDD" id="cd05332">
    <property type="entry name" value="11beta-HSD1_like_SDR_c"/>
    <property type="match status" value="1"/>
</dbReference>
<dbReference type="NCBIfam" id="NF004825">
    <property type="entry name" value="PRK06181.1"/>
    <property type="match status" value="1"/>
</dbReference>
<evidence type="ECO:0000256" key="2">
    <source>
        <dbReference type="ARBA" id="ARBA00023002"/>
    </source>
</evidence>
<dbReference type="GO" id="GO:0016491">
    <property type="term" value="F:oxidoreductase activity"/>
    <property type="evidence" value="ECO:0007669"/>
    <property type="project" value="UniProtKB-KW"/>
</dbReference>
<dbReference type="PANTHER" id="PTHR44196">
    <property type="entry name" value="DEHYDROGENASE/REDUCTASE SDR FAMILY MEMBER 7B"/>
    <property type="match status" value="1"/>
</dbReference>
<evidence type="ECO:0000313" key="6">
    <source>
        <dbReference type="Proteomes" id="UP000198131"/>
    </source>
</evidence>
<dbReference type="SUPFAM" id="SSF51735">
    <property type="entry name" value="NAD(P)-binding Rossmann-fold domains"/>
    <property type="match status" value="1"/>
</dbReference>
<proteinExistence type="inferred from homology"/>
<dbReference type="GO" id="GO:0016020">
    <property type="term" value="C:membrane"/>
    <property type="evidence" value="ECO:0007669"/>
    <property type="project" value="TreeGrafter"/>
</dbReference>
<protein>
    <submittedName>
        <fullName evidence="5">Short-chain dehydrogenase</fullName>
    </submittedName>
</protein>
<keyword evidence="6" id="KW-1185">Reference proteome</keyword>
<reference evidence="6" key="1">
    <citation type="submission" date="2017-06" db="EMBL/GenBank/DDBJ databases">
        <authorList>
            <person name="Varghese N."/>
            <person name="Submissions S."/>
        </authorList>
    </citation>
    <scope>NUCLEOTIDE SEQUENCE [LARGE SCALE GENOMIC DNA]</scope>
    <source>
        <strain evidence="6">DSM 11116</strain>
    </source>
</reference>
<evidence type="ECO:0000313" key="5">
    <source>
        <dbReference type="EMBL" id="SNC76125.1"/>
    </source>
</evidence>
<evidence type="ECO:0000256" key="3">
    <source>
        <dbReference type="RuleBase" id="RU000363"/>
    </source>
</evidence>
<gene>
    <name evidence="5" type="ORF">SAMN06265337_3227</name>
</gene>
<dbReference type="PANTHER" id="PTHR44196:SF1">
    <property type="entry name" value="DEHYDROGENASE_REDUCTASE SDR FAMILY MEMBER 7B"/>
    <property type="match status" value="1"/>
</dbReference>
<dbReference type="InterPro" id="IPR057326">
    <property type="entry name" value="KR_dom"/>
</dbReference>
<dbReference type="PRINTS" id="PR00081">
    <property type="entry name" value="GDHRDH"/>
</dbReference>
<dbReference type="Proteomes" id="UP000198131">
    <property type="component" value="Unassembled WGS sequence"/>
</dbReference>
<dbReference type="PRINTS" id="PR00080">
    <property type="entry name" value="SDRFAMILY"/>
</dbReference>
<evidence type="ECO:0000259" key="4">
    <source>
        <dbReference type="SMART" id="SM00822"/>
    </source>
</evidence>
<dbReference type="EMBL" id="FYEW01000002">
    <property type="protein sequence ID" value="SNC76125.1"/>
    <property type="molecule type" value="Genomic_DNA"/>
</dbReference>
<name>A0A212UD01_9BACT</name>
<dbReference type="InterPro" id="IPR002347">
    <property type="entry name" value="SDR_fam"/>
</dbReference>
<keyword evidence="2" id="KW-0560">Oxidoreductase</keyword>
<dbReference type="OrthoDB" id="822355at2"/>
<accession>A0A212UD01</accession>
<organism evidence="5 6">
    <name type="scientific">Hymenobacter gelipurpurascens</name>
    <dbReference type="NCBI Taxonomy" id="89968"/>
    <lineage>
        <taxon>Bacteria</taxon>
        <taxon>Pseudomonadati</taxon>
        <taxon>Bacteroidota</taxon>
        <taxon>Cytophagia</taxon>
        <taxon>Cytophagales</taxon>
        <taxon>Hymenobacteraceae</taxon>
        <taxon>Hymenobacter</taxon>
    </lineage>
</organism>
<dbReference type="PROSITE" id="PS00061">
    <property type="entry name" value="ADH_SHORT"/>
    <property type="match status" value="1"/>
</dbReference>
<comment type="similarity">
    <text evidence="1 3">Belongs to the short-chain dehydrogenases/reductases (SDR) family.</text>
</comment>
<dbReference type="RefSeq" id="WP_088844511.1">
    <property type="nucleotide sequence ID" value="NZ_FYEW01000002.1"/>
</dbReference>
<dbReference type="InterPro" id="IPR020904">
    <property type="entry name" value="Sc_DH/Rdtase_CS"/>
</dbReference>
<dbReference type="Pfam" id="PF00106">
    <property type="entry name" value="adh_short"/>
    <property type="match status" value="1"/>
</dbReference>
<dbReference type="InterPro" id="IPR036291">
    <property type="entry name" value="NAD(P)-bd_dom_sf"/>
</dbReference>
<sequence>MNKPPQIVWITGASTGIGEALAYEYARQGARLVLSARNRAALEKVAAACAPAETLVLPLDLAQPLDFPAAVGQVLAQFGRLDILINNGGISQRSLALETGLDVDRRLMEVNYFGTMALTKTVLPHLLRQGAGRVAVVSSLVGKFGTPYRSAYAASKHALHGFFDSLRAELTVTGVGITIICPGFIRTGVSINALTGDGTPLGTMDEATAKGLAPADFARQAAHAIAQGRNEVYIGGRETWGVLLKRLAPGLFTRFLSRAKVR</sequence>
<dbReference type="SMART" id="SM00822">
    <property type="entry name" value="PKS_KR"/>
    <property type="match status" value="1"/>
</dbReference>